<name>A0ABV6ZZN3_9PROT</name>
<keyword evidence="4" id="KW-0132">Cell division</keyword>
<dbReference type="Pfam" id="PF01098">
    <property type="entry name" value="FTSW_RODA_SPOVE"/>
    <property type="match status" value="1"/>
</dbReference>
<feature type="transmembrane region" description="Helical" evidence="21">
    <location>
        <begin position="282"/>
        <end position="303"/>
    </location>
</feature>
<proteinExistence type="inferred from homology"/>
<dbReference type="EMBL" id="JBHRSV010000028">
    <property type="protein sequence ID" value="MFC2926986.1"/>
    <property type="molecule type" value="Genomic_DNA"/>
</dbReference>
<evidence type="ECO:0000256" key="3">
    <source>
        <dbReference type="ARBA" id="ARBA00022475"/>
    </source>
</evidence>
<comment type="similarity">
    <text evidence="16">Belongs to the SEDS family. FtsW subfamily.</text>
</comment>
<dbReference type="InterPro" id="IPR013437">
    <property type="entry name" value="FtsW"/>
</dbReference>
<dbReference type="NCBIfam" id="TIGR02614">
    <property type="entry name" value="ftsW"/>
    <property type="match status" value="1"/>
</dbReference>
<evidence type="ECO:0000256" key="21">
    <source>
        <dbReference type="SAM" id="Phobius"/>
    </source>
</evidence>
<organism evidence="22 23">
    <name type="scientific">Hyphobacterium vulgare</name>
    <dbReference type="NCBI Taxonomy" id="1736751"/>
    <lineage>
        <taxon>Bacteria</taxon>
        <taxon>Pseudomonadati</taxon>
        <taxon>Pseudomonadota</taxon>
        <taxon>Alphaproteobacteria</taxon>
        <taxon>Maricaulales</taxon>
        <taxon>Maricaulaceae</taxon>
        <taxon>Hyphobacterium</taxon>
    </lineage>
</organism>
<evidence type="ECO:0000256" key="10">
    <source>
        <dbReference type="ARBA" id="ARBA00022989"/>
    </source>
</evidence>
<evidence type="ECO:0000256" key="16">
    <source>
        <dbReference type="ARBA" id="ARBA00038053"/>
    </source>
</evidence>
<evidence type="ECO:0000256" key="8">
    <source>
        <dbReference type="ARBA" id="ARBA00022960"/>
    </source>
</evidence>
<keyword evidence="5" id="KW-0328">Glycosyltransferase</keyword>
<evidence type="ECO:0000256" key="9">
    <source>
        <dbReference type="ARBA" id="ARBA00022984"/>
    </source>
</evidence>
<accession>A0ABV6ZZN3</accession>
<comment type="catalytic activity">
    <reaction evidence="20">
        <text>[GlcNAc-(1-&gt;4)-Mur2Ac(oyl-L-Ala-gamma-D-Glu-L-Lys-D-Ala-D-Ala)](n)-di-trans,octa-cis-undecaprenyl diphosphate + beta-D-GlcNAc-(1-&gt;4)-Mur2Ac(oyl-L-Ala-gamma-D-Glu-L-Lys-D-Ala-D-Ala)-di-trans,octa-cis-undecaprenyl diphosphate = [GlcNAc-(1-&gt;4)-Mur2Ac(oyl-L-Ala-gamma-D-Glu-L-Lys-D-Ala-D-Ala)](n+1)-di-trans,octa-cis-undecaprenyl diphosphate + di-trans,octa-cis-undecaprenyl diphosphate + H(+)</text>
        <dbReference type="Rhea" id="RHEA:23708"/>
        <dbReference type="Rhea" id="RHEA-COMP:9602"/>
        <dbReference type="Rhea" id="RHEA-COMP:9603"/>
        <dbReference type="ChEBI" id="CHEBI:15378"/>
        <dbReference type="ChEBI" id="CHEBI:58405"/>
        <dbReference type="ChEBI" id="CHEBI:60033"/>
        <dbReference type="ChEBI" id="CHEBI:78435"/>
        <dbReference type="EC" id="2.4.99.28"/>
    </reaction>
</comment>
<keyword evidence="6" id="KW-0808">Transferase</keyword>
<evidence type="ECO:0000256" key="5">
    <source>
        <dbReference type="ARBA" id="ARBA00022676"/>
    </source>
</evidence>
<evidence type="ECO:0000256" key="17">
    <source>
        <dbReference type="ARBA" id="ARBA00041185"/>
    </source>
</evidence>
<evidence type="ECO:0000256" key="2">
    <source>
        <dbReference type="ARBA" id="ARBA00004752"/>
    </source>
</evidence>
<keyword evidence="7 21" id="KW-0812">Transmembrane</keyword>
<evidence type="ECO:0000256" key="11">
    <source>
        <dbReference type="ARBA" id="ARBA00023136"/>
    </source>
</evidence>
<gene>
    <name evidence="22" type="primary">ftsW</name>
    <name evidence="22" type="ORF">ACFOOR_12790</name>
</gene>
<evidence type="ECO:0000256" key="6">
    <source>
        <dbReference type="ARBA" id="ARBA00022679"/>
    </source>
</evidence>
<keyword evidence="11 21" id="KW-0472">Membrane</keyword>
<feature type="transmembrane region" description="Helical" evidence="21">
    <location>
        <begin position="59"/>
        <end position="79"/>
    </location>
</feature>
<sequence length="383" mass="40903">MIAARARELNDWWRGLDRTLLFVVFALICVGLVLSLAASPAAAERIARAAGRDPSQANSFIFLYKQIFFAGASVLTLLFVSSLSPKGARRLAGLVLVGSFALMLLTLFIGYEVNGAARWLRFGPFSIQPSEFLKPSLIVVAAWLFAESRRGAPIPGHLVAFGLYLFAVALLIAQPDFGQTVLLTLCFGGVFFAAGLSWRWVAGLSGLAVAGAVAAYVFLPHVASRIERFINPESGDTYQIDRAMEAIARGGIAGAGPGEGEVKRFLPDAHTDFIFAVAAEEFGLFASLAIIGLFAILVARAWTNAMRLTDHFAQLAVAGLALQFGLQAIVNIAVNLSLIPPKGMTLPFVSYGGSSMIALALGAGLMLAFTRRRPGAYAMRFAR</sequence>
<comment type="pathway">
    <text evidence="2">Cell wall biogenesis; peptidoglycan biosynthesis.</text>
</comment>
<evidence type="ECO:0000256" key="19">
    <source>
        <dbReference type="ARBA" id="ARBA00044770"/>
    </source>
</evidence>
<feature type="transmembrane region" description="Helical" evidence="21">
    <location>
        <begin position="315"/>
        <end position="336"/>
    </location>
</feature>
<protein>
    <recommendedName>
        <fullName evidence="17">Probable peptidoglycan glycosyltransferase FtsW</fullName>
        <ecNumber evidence="19">2.4.99.28</ecNumber>
    </recommendedName>
    <alternativeName>
        <fullName evidence="18">Cell division protein FtsW</fullName>
    </alternativeName>
    <alternativeName>
        <fullName evidence="15">Cell wall polymerase</fullName>
    </alternativeName>
    <alternativeName>
        <fullName evidence="14">Peptidoglycan polymerase</fullName>
    </alternativeName>
</protein>
<keyword evidence="13" id="KW-0961">Cell wall biogenesis/degradation</keyword>
<keyword evidence="9" id="KW-0573">Peptidoglycan synthesis</keyword>
<comment type="caution">
    <text evidence="22">The sequence shown here is derived from an EMBL/GenBank/DDBJ whole genome shotgun (WGS) entry which is preliminary data.</text>
</comment>
<dbReference type="PANTHER" id="PTHR30474:SF2">
    <property type="entry name" value="PEPTIDOGLYCAN GLYCOSYLTRANSFERASE FTSW-RELATED"/>
    <property type="match status" value="1"/>
</dbReference>
<evidence type="ECO:0000256" key="14">
    <source>
        <dbReference type="ARBA" id="ARBA00032370"/>
    </source>
</evidence>
<feature type="transmembrane region" description="Helical" evidence="21">
    <location>
        <begin position="158"/>
        <end position="174"/>
    </location>
</feature>
<feature type="transmembrane region" description="Helical" evidence="21">
    <location>
        <begin position="348"/>
        <end position="370"/>
    </location>
</feature>
<evidence type="ECO:0000313" key="22">
    <source>
        <dbReference type="EMBL" id="MFC2926986.1"/>
    </source>
</evidence>
<evidence type="ECO:0000256" key="18">
    <source>
        <dbReference type="ARBA" id="ARBA00041418"/>
    </source>
</evidence>
<feature type="transmembrane region" description="Helical" evidence="21">
    <location>
        <begin position="180"/>
        <end position="198"/>
    </location>
</feature>
<comment type="subcellular location">
    <subcellularLocation>
        <location evidence="1">Cell membrane</location>
        <topology evidence="1">Multi-pass membrane protein</topology>
    </subcellularLocation>
</comment>
<evidence type="ECO:0000256" key="4">
    <source>
        <dbReference type="ARBA" id="ARBA00022618"/>
    </source>
</evidence>
<evidence type="ECO:0000256" key="12">
    <source>
        <dbReference type="ARBA" id="ARBA00023306"/>
    </source>
</evidence>
<evidence type="ECO:0000256" key="1">
    <source>
        <dbReference type="ARBA" id="ARBA00004651"/>
    </source>
</evidence>
<keyword evidence="12" id="KW-0131">Cell cycle</keyword>
<keyword evidence="23" id="KW-1185">Reference proteome</keyword>
<evidence type="ECO:0000256" key="13">
    <source>
        <dbReference type="ARBA" id="ARBA00023316"/>
    </source>
</evidence>
<reference evidence="23" key="1">
    <citation type="journal article" date="2019" name="Int. J. Syst. Evol. Microbiol.">
        <title>The Global Catalogue of Microorganisms (GCM) 10K type strain sequencing project: providing services to taxonomists for standard genome sequencing and annotation.</title>
        <authorList>
            <consortium name="The Broad Institute Genomics Platform"/>
            <consortium name="The Broad Institute Genome Sequencing Center for Infectious Disease"/>
            <person name="Wu L."/>
            <person name="Ma J."/>
        </authorList>
    </citation>
    <scope>NUCLEOTIDE SEQUENCE [LARGE SCALE GENOMIC DNA]</scope>
    <source>
        <strain evidence="23">KCTC 52487</strain>
    </source>
</reference>
<feature type="transmembrane region" description="Helical" evidence="21">
    <location>
        <begin position="91"/>
        <end position="111"/>
    </location>
</feature>
<dbReference type="InterPro" id="IPR001182">
    <property type="entry name" value="FtsW/RodA"/>
</dbReference>
<dbReference type="Proteomes" id="UP001595379">
    <property type="component" value="Unassembled WGS sequence"/>
</dbReference>
<keyword evidence="3" id="KW-1003">Cell membrane</keyword>
<dbReference type="RefSeq" id="WP_343162975.1">
    <property type="nucleotide sequence ID" value="NZ_JBHRSV010000028.1"/>
</dbReference>
<evidence type="ECO:0000256" key="20">
    <source>
        <dbReference type="ARBA" id="ARBA00049902"/>
    </source>
</evidence>
<evidence type="ECO:0000313" key="23">
    <source>
        <dbReference type="Proteomes" id="UP001595379"/>
    </source>
</evidence>
<dbReference type="PANTHER" id="PTHR30474">
    <property type="entry name" value="CELL CYCLE PROTEIN"/>
    <property type="match status" value="1"/>
</dbReference>
<keyword evidence="8" id="KW-0133">Cell shape</keyword>
<evidence type="ECO:0000256" key="7">
    <source>
        <dbReference type="ARBA" id="ARBA00022692"/>
    </source>
</evidence>
<dbReference type="EC" id="2.4.99.28" evidence="19"/>
<evidence type="ECO:0000256" key="15">
    <source>
        <dbReference type="ARBA" id="ARBA00033270"/>
    </source>
</evidence>
<keyword evidence="10 21" id="KW-1133">Transmembrane helix</keyword>